<evidence type="ECO:0000259" key="5">
    <source>
        <dbReference type="Pfam" id="PF03016"/>
    </source>
</evidence>
<proteinExistence type="inferred from homology"/>
<gene>
    <name evidence="6" type="ORF">WJX73_006156</name>
</gene>
<feature type="domain" description="Exostosin GT47" evidence="5">
    <location>
        <begin position="34"/>
        <end position="375"/>
    </location>
</feature>
<evidence type="ECO:0000313" key="6">
    <source>
        <dbReference type="EMBL" id="KAK9805837.1"/>
    </source>
</evidence>
<feature type="chain" id="PRO_5043486403" description="Exostosin GT47 domain-containing protein" evidence="4">
    <location>
        <begin position="25"/>
        <end position="493"/>
    </location>
</feature>
<keyword evidence="3" id="KW-0333">Golgi apparatus</keyword>
<evidence type="ECO:0000256" key="2">
    <source>
        <dbReference type="ARBA" id="ARBA00010271"/>
    </source>
</evidence>
<dbReference type="PANTHER" id="PTHR11062">
    <property type="entry name" value="EXOSTOSIN HEPARAN SULFATE GLYCOSYLTRANSFERASE -RELATED"/>
    <property type="match status" value="1"/>
</dbReference>
<dbReference type="EMBL" id="JALJOQ010000041">
    <property type="protein sequence ID" value="KAK9805837.1"/>
    <property type="molecule type" value="Genomic_DNA"/>
</dbReference>
<sequence length="493" mass="55544">MDWPCCWRGTIVALLLAASQLASATSSVNVDDLCRDMKIYVLDLQQLAKEKGHPGCNAEDQVVVKTDTGVVYTTVEDHAKDKWGDKSPDHNAHHKLGTHSAPWHFARAISNSSCAAATMEQADLIYVNDYCYYIWWLAAVHSHGAASDELLVPANALLEGWESVFALPRWKASHGRDFIFYDAHPGFWGEGGTGRRRMDYQCNEMKNAIQLIVDRPMRSPCKDFLDMSSLIITPNNPNALHLDISATFRRRWVPLQHRDNLLYFNGGCGFGANMGKRFRLQTVFTVKAAHPQLASLGCSDGHLGGVHKAFEDMLHGMEHSNFCLALPGDSQSTRRLSEMFMAGCIPVFVGPPYNSMPFAHSIDYASVGVFFNVTRTASWLEFPVKWAMNKDDRPLHPQDAHWWLPDANVSHVMIQVDEVQDIVPYLENMPEAEIERKLSLMHDYRFYMTFQDSLSGPSNANHQLLKAIRAHLPLPTAADLRHRHLASTSSHFW</sequence>
<dbReference type="GO" id="GO:0016757">
    <property type="term" value="F:glycosyltransferase activity"/>
    <property type="evidence" value="ECO:0007669"/>
    <property type="project" value="InterPro"/>
</dbReference>
<feature type="signal peptide" evidence="4">
    <location>
        <begin position="1"/>
        <end position="24"/>
    </location>
</feature>
<organism evidence="6 7">
    <name type="scientific">Symbiochloris irregularis</name>
    <dbReference type="NCBI Taxonomy" id="706552"/>
    <lineage>
        <taxon>Eukaryota</taxon>
        <taxon>Viridiplantae</taxon>
        <taxon>Chlorophyta</taxon>
        <taxon>core chlorophytes</taxon>
        <taxon>Trebouxiophyceae</taxon>
        <taxon>Trebouxiales</taxon>
        <taxon>Trebouxiaceae</taxon>
        <taxon>Symbiochloris</taxon>
    </lineage>
</organism>
<evidence type="ECO:0000256" key="4">
    <source>
        <dbReference type="SAM" id="SignalP"/>
    </source>
</evidence>
<evidence type="ECO:0000256" key="1">
    <source>
        <dbReference type="ARBA" id="ARBA00004323"/>
    </source>
</evidence>
<dbReference type="Pfam" id="PF03016">
    <property type="entry name" value="Exostosin_GT47"/>
    <property type="match status" value="1"/>
</dbReference>
<comment type="subcellular location">
    <subcellularLocation>
        <location evidence="1">Golgi apparatus membrane</location>
        <topology evidence="1">Single-pass type II membrane protein</topology>
    </subcellularLocation>
</comment>
<protein>
    <recommendedName>
        <fullName evidence="5">Exostosin GT47 domain-containing protein</fullName>
    </recommendedName>
</protein>
<dbReference type="InterPro" id="IPR004263">
    <property type="entry name" value="Exostosin"/>
</dbReference>
<accession>A0AAW1PB53</accession>
<name>A0AAW1PB53_9CHLO</name>
<dbReference type="AlphaFoldDB" id="A0AAW1PB53"/>
<comment type="caution">
    <text evidence="6">The sequence shown here is derived from an EMBL/GenBank/DDBJ whole genome shotgun (WGS) entry which is preliminary data.</text>
</comment>
<evidence type="ECO:0000313" key="7">
    <source>
        <dbReference type="Proteomes" id="UP001465755"/>
    </source>
</evidence>
<dbReference type="InterPro" id="IPR040911">
    <property type="entry name" value="Exostosin_GT47"/>
</dbReference>
<dbReference type="GO" id="GO:0000139">
    <property type="term" value="C:Golgi membrane"/>
    <property type="evidence" value="ECO:0007669"/>
    <property type="project" value="UniProtKB-SubCell"/>
</dbReference>
<keyword evidence="7" id="KW-1185">Reference proteome</keyword>
<reference evidence="6 7" key="1">
    <citation type="journal article" date="2024" name="Nat. Commun.">
        <title>Phylogenomics reveals the evolutionary origins of lichenization in chlorophyte algae.</title>
        <authorList>
            <person name="Puginier C."/>
            <person name="Libourel C."/>
            <person name="Otte J."/>
            <person name="Skaloud P."/>
            <person name="Haon M."/>
            <person name="Grisel S."/>
            <person name="Petersen M."/>
            <person name="Berrin J.G."/>
            <person name="Delaux P.M."/>
            <person name="Dal Grande F."/>
            <person name="Keller J."/>
        </authorList>
    </citation>
    <scope>NUCLEOTIDE SEQUENCE [LARGE SCALE GENOMIC DNA]</scope>
    <source>
        <strain evidence="6 7">SAG 2036</strain>
    </source>
</reference>
<dbReference type="Proteomes" id="UP001465755">
    <property type="component" value="Unassembled WGS sequence"/>
</dbReference>
<keyword evidence="4" id="KW-0732">Signal</keyword>
<comment type="similarity">
    <text evidence="2">Belongs to the glycosyltransferase 47 family.</text>
</comment>
<evidence type="ECO:0000256" key="3">
    <source>
        <dbReference type="ARBA" id="ARBA00023034"/>
    </source>
</evidence>